<dbReference type="EMBL" id="CM037025">
    <property type="protein sequence ID" value="KAH7661808.1"/>
    <property type="molecule type" value="Genomic_DNA"/>
</dbReference>
<accession>A0ACB7UMX5</accession>
<protein>
    <submittedName>
        <fullName evidence="1">Uncharacterized protein</fullName>
    </submittedName>
</protein>
<proteinExistence type="predicted"/>
<gene>
    <name evidence="1" type="ORF">IHE45_15G088600</name>
</gene>
<evidence type="ECO:0000313" key="1">
    <source>
        <dbReference type="EMBL" id="KAH7661808.1"/>
    </source>
</evidence>
<dbReference type="Proteomes" id="UP000827976">
    <property type="component" value="Chromosome 15"/>
</dbReference>
<comment type="caution">
    <text evidence="1">The sequence shown here is derived from an EMBL/GenBank/DDBJ whole genome shotgun (WGS) entry which is preliminary data.</text>
</comment>
<sequence length="301" mass="34902">MSWTLLLRKITTQSTSFPLFCLKYHSCNSIIFHHHLQPSFIQFVSMEKVSMEVDLDDWEFLPDEHHKGVIFSSNEFNCFSKGLVDVNYFIIRPSLPSSSTDECKHIQAQRQEHQQEEEEQQQQVKEFKDIEVVSQDVVSQVFFKKWKEDEFVDKKLDLELDLDLDSPKSITKASISALCFDEEEKSEEEEEEEEEELDEKIIEKPCFNGFGITVWRWSLCTIGVAAATVCMLFLGAKPRPKQHHQSQRLQFQMYSDEQRIKQVVQQASRLNQALSTMRGGTSSPLIARSAHISFGGYYDAL</sequence>
<name>A0ACB7UMX5_DIOAL</name>
<reference evidence="2" key="1">
    <citation type="journal article" date="2022" name="Nat. Commun.">
        <title>Chromosome evolution and the genetic basis of agronomically important traits in greater yam.</title>
        <authorList>
            <person name="Bredeson J.V."/>
            <person name="Lyons J.B."/>
            <person name="Oniyinde I.O."/>
            <person name="Okereke N.R."/>
            <person name="Kolade O."/>
            <person name="Nnabue I."/>
            <person name="Nwadili C.O."/>
            <person name="Hribova E."/>
            <person name="Parker M."/>
            <person name="Nwogha J."/>
            <person name="Shu S."/>
            <person name="Carlson J."/>
            <person name="Kariba R."/>
            <person name="Muthemba S."/>
            <person name="Knop K."/>
            <person name="Barton G.J."/>
            <person name="Sherwood A.V."/>
            <person name="Lopez-Montes A."/>
            <person name="Asiedu R."/>
            <person name="Jamnadass R."/>
            <person name="Muchugi A."/>
            <person name="Goodstein D."/>
            <person name="Egesi C.N."/>
            <person name="Featherston J."/>
            <person name="Asfaw A."/>
            <person name="Simpson G.G."/>
            <person name="Dolezel J."/>
            <person name="Hendre P.S."/>
            <person name="Van Deynze A."/>
            <person name="Kumar P.L."/>
            <person name="Obidiegwu J.E."/>
            <person name="Bhattacharjee R."/>
            <person name="Rokhsar D.S."/>
        </authorList>
    </citation>
    <scope>NUCLEOTIDE SEQUENCE [LARGE SCALE GENOMIC DNA]</scope>
    <source>
        <strain evidence="2">cv. TDa95/00328</strain>
    </source>
</reference>
<keyword evidence="2" id="KW-1185">Reference proteome</keyword>
<evidence type="ECO:0000313" key="2">
    <source>
        <dbReference type="Proteomes" id="UP000827976"/>
    </source>
</evidence>
<organism evidence="1 2">
    <name type="scientific">Dioscorea alata</name>
    <name type="common">Purple yam</name>
    <dbReference type="NCBI Taxonomy" id="55571"/>
    <lineage>
        <taxon>Eukaryota</taxon>
        <taxon>Viridiplantae</taxon>
        <taxon>Streptophyta</taxon>
        <taxon>Embryophyta</taxon>
        <taxon>Tracheophyta</taxon>
        <taxon>Spermatophyta</taxon>
        <taxon>Magnoliopsida</taxon>
        <taxon>Liliopsida</taxon>
        <taxon>Dioscoreales</taxon>
        <taxon>Dioscoreaceae</taxon>
        <taxon>Dioscorea</taxon>
    </lineage>
</organism>